<organism evidence="1 2">
    <name type="scientific">Fusarium decemcellulare</name>
    <dbReference type="NCBI Taxonomy" id="57161"/>
    <lineage>
        <taxon>Eukaryota</taxon>
        <taxon>Fungi</taxon>
        <taxon>Dikarya</taxon>
        <taxon>Ascomycota</taxon>
        <taxon>Pezizomycotina</taxon>
        <taxon>Sordariomycetes</taxon>
        <taxon>Hypocreomycetidae</taxon>
        <taxon>Hypocreales</taxon>
        <taxon>Nectriaceae</taxon>
        <taxon>Fusarium</taxon>
        <taxon>Fusarium decemcellulare species complex</taxon>
    </lineage>
</organism>
<reference evidence="1" key="1">
    <citation type="submission" date="2022-08" db="EMBL/GenBank/DDBJ databases">
        <title>Genome Sequence of Fusarium decemcellulare.</title>
        <authorList>
            <person name="Buettner E."/>
        </authorList>
    </citation>
    <scope>NUCLEOTIDE SEQUENCE</scope>
    <source>
        <strain evidence="1">Babe19</strain>
    </source>
</reference>
<protein>
    <submittedName>
        <fullName evidence="1">Uncharacterized protein</fullName>
    </submittedName>
</protein>
<name>A0ACC1SDD9_9HYPO</name>
<dbReference type="EMBL" id="JANRMS010000581">
    <property type="protein sequence ID" value="KAJ3537409.1"/>
    <property type="molecule type" value="Genomic_DNA"/>
</dbReference>
<accession>A0ACC1SDD9</accession>
<gene>
    <name evidence="1" type="ORF">NM208_g6329</name>
</gene>
<comment type="caution">
    <text evidence="1">The sequence shown here is derived from an EMBL/GenBank/DDBJ whole genome shotgun (WGS) entry which is preliminary data.</text>
</comment>
<keyword evidence="2" id="KW-1185">Reference proteome</keyword>
<evidence type="ECO:0000313" key="1">
    <source>
        <dbReference type="EMBL" id="KAJ3537409.1"/>
    </source>
</evidence>
<evidence type="ECO:0000313" key="2">
    <source>
        <dbReference type="Proteomes" id="UP001148629"/>
    </source>
</evidence>
<sequence length="278" mass="31828">MPQVETIRESSIESVDLENFSIPDCEPAADEHWDDINWIMERDLAQQAFPASKVKRAARERIAEAFACFDRGDYHLPTHLTKLEGKLRYEWARRKLARTSAASKTTTFCCTRRKATEDIRPESKAKKTTAQAAPPQLAPLDIDRLWGKYTLQCPYVKRDWPMTVSTPFELVMAIGPRSMWANFDLGIYSGVMSFDALPVRASHGPVWFKWRGDEYDGPTVCGDKHTGWLKFLGGGRVEGWLDHQSISFTGSRDRYQEAKPETEMCCQSLWDCFSEEDE</sequence>
<dbReference type="Proteomes" id="UP001148629">
    <property type="component" value="Unassembled WGS sequence"/>
</dbReference>
<proteinExistence type="predicted"/>